<dbReference type="RefSeq" id="XP_016608377.1">
    <property type="nucleotide sequence ID" value="XM_016752895.1"/>
</dbReference>
<dbReference type="PROSITE" id="PS00678">
    <property type="entry name" value="WD_REPEATS_1"/>
    <property type="match status" value="1"/>
</dbReference>
<dbReference type="PROSITE" id="PS50082">
    <property type="entry name" value="WD_REPEATS_2"/>
    <property type="match status" value="4"/>
</dbReference>
<keyword evidence="8 11" id="KW-0804">Transcription</keyword>
<feature type="repeat" description="WD" evidence="10">
    <location>
        <begin position="131"/>
        <end position="172"/>
    </location>
</feature>
<feature type="domain" description="CAF1B/HIR1 beta-propeller" evidence="14">
    <location>
        <begin position="17"/>
        <end position="365"/>
    </location>
</feature>
<evidence type="ECO:0000256" key="11">
    <source>
        <dbReference type="RuleBase" id="RU364014"/>
    </source>
</evidence>
<dbReference type="Pfam" id="PF09453">
    <property type="entry name" value="HIRA_B"/>
    <property type="match status" value="1"/>
</dbReference>
<keyword evidence="16" id="KW-1185">Reference proteome</keyword>
<dbReference type="VEuPathDB" id="FungiDB:SPPG_04660"/>
<evidence type="ECO:0000256" key="9">
    <source>
        <dbReference type="ARBA" id="ARBA00023242"/>
    </source>
</evidence>
<dbReference type="InterPro" id="IPR055410">
    <property type="entry name" value="Beta-prop_CAF1B_HIR1"/>
</dbReference>
<dbReference type="InterPro" id="IPR036322">
    <property type="entry name" value="WD40_repeat_dom_sf"/>
</dbReference>
<comment type="function">
    <text evidence="1 11">Required for replication-independent chromatin assembly and for the periodic repression of histone gene transcription during the cell cycle.</text>
</comment>
<feature type="compositionally biased region" description="Low complexity" evidence="12">
    <location>
        <begin position="478"/>
        <end position="490"/>
    </location>
</feature>
<dbReference type="OMA" id="RGSWDGD"/>
<dbReference type="CDD" id="cd00200">
    <property type="entry name" value="WD40"/>
    <property type="match status" value="1"/>
</dbReference>
<dbReference type="PANTHER" id="PTHR13831">
    <property type="entry name" value="MEMBER OF THE HIR1 FAMILY OF WD-REPEAT PROTEINS"/>
    <property type="match status" value="1"/>
</dbReference>
<accession>A0A0L0HGU7</accession>
<evidence type="ECO:0000256" key="4">
    <source>
        <dbReference type="ARBA" id="ARBA00022574"/>
    </source>
</evidence>
<organism evidence="15 16">
    <name type="scientific">Spizellomyces punctatus (strain DAOM BR117)</name>
    <dbReference type="NCBI Taxonomy" id="645134"/>
    <lineage>
        <taxon>Eukaryota</taxon>
        <taxon>Fungi</taxon>
        <taxon>Fungi incertae sedis</taxon>
        <taxon>Chytridiomycota</taxon>
        <taxon>Chytridiomycota incertae sedis</taxon>
        <taxon>Chytridiomycetes</taxon>
        <taxon>Spizellomycetales</taxon>
        <taxon>Spizellomycetaceae</taxon>
        <taxon>Spizellomyces</taxon>
    </lineage>
</organism>
<dbReference type="InterPro" id="IPR031120">
    <property type="entry name" value="HIR1-like"/>
</dbReference>
<evidence type="ECO:0000256" key="1">
    <source>
        <dbReference type="ARBA" id="ARBA00002677"/>
    </source>
</evidence>
<dbReference type="SMART" id="SM00320">
    <property type="entry name" value="WD40"/>
    <property type="match status" value="6"/>
</dbReference>
<evidence type="ECO:0000256" key="10">
    <source>
        <dbReference type="PROSITE-ProRule" id="PRU00221"/>
    </source>
</evidence>
<dbReference type="InterPro" id="IPR015943">
    <property type="entry name" value="WD40/YVTN_repeat-like_dom_sf"/>
</dbReference>
<keyword evidence="4 10" id="KW-0853">WD repeat</keyword>
<dbReference type="InterPro" id="IPR011494">
    <property type="entry name" value="HIRA-like_C"/>
</dbReference>
<evidence type="ECO:0000259" key="14">
    <source>
        <dbReference type="Pfam" id="PF24105"/>
    </source>
</evidence>
<dbReference type="GO" id="GO:0006355">
    <property type="term" value="P:regulation of DNA-templated transcription"/>
    <property type="evidence" value="ECO:0007669"/>
    <property type="project" value="InterPro"/>
</dbReference>
<dbReference type="GO" id="GO:0000785">
    <property type="term" value="C:chromatin"/>
    <property type="evidence" value="ECO:0007669"/>
    <property type="project" value="TreeGrafter"/>
</dbReference>
<dbReference type="InterPro" id="IPR001680">
    <property type="entry name" value="WD40_rpt"/>
</dbReference>
<dbReference type="GO" id="GO:0000417">
    <property type="term" value="C:HIR complex"/>
    <property type="evidence" value="ECO:0007669"/>
    <property type="project" value="TreeGrafter"/>
</dbReference>
<reference evidence="15 16" key="1">
    <citation type="submission" date="2009-08" db="EMBL/GenBank/DDBJ databases">
        <title>The Genome Sequence of Spizellomyces punctatus strain DAOM BR117.</title>
        <authorList>
            <consortium name="The Broad Institute Genome Sequencing Platform"/>
            <person name="Russ C."/>
            <person name="Cuomo C."/>
            <person name="Shea T."/>
            <person name="Young S.K."/>
            <person name="Zeng Q."/>
            <person name="Koehrsen M."/>
            <person name="Haas B."/>
            <person name="Borodovsky M."/>
            <person name="Guigo R."/>
            <person name="Alvarado L."/>
            <person name="Berlin A."/>
            <person name="Bochicchio J."/>
            <person name="Borenstein D."/>
            <person name="Chapman S."/>
            <person name="Chen Z."/>
            <person name="Engels R."/>
            <person name="Freedman E."/>
            <person name="Gellesch M."/>
            <person name="Goldberg J."/>
            <person name="Griggs A."/>
            <person name="Gujja S."/>
            <person name="Heiman D."/>
            <person name="Hepburn T."/>
            <person name="Howarth C."/>
            <person name="Jen D."/>
            <person name="Larson L."/>
            <person name="Lewis B."/>
            <person name="Mehta T."/>
            <person name="Park D."/>
            <person name="Pearson M."/>
            <person name="Roberts A."/>
            <person name="Saif S."/>
            <person name="Shenoy N."/>
            <person name="Sisk P."/>
            <person name="Stolte C."/>
            <person name="Sykes S."/>
            <person name="Thomson T."/>
            <person name="Walk T."/>
            <person name="White J."/>
            <person name="Yandava C."/>
            <person name="Burger G."/>
            <person name="Gray M.W."/>
            <person name="Holland P.W.H."/>
            <person name="King N."/>
            <person name="Lang F.B.F."/>
            <person name="Roger A.J."/>
            <person name="Ruiz-Trillo I."/>
            <person name="Lander E."/>
            <person name="Nusbaum C."/>
        </authorList>
    </citation>
    <scope>NUCLEOTIDE SEQUENCE [LARGE SCALE GENOMIC DNA]</scope>
    <source>
        <strain evidence="15 16">DAOM BR117</strain>
    </source>
</reference>
<dbReference type="InterPro" id="IPR019015">
    <property type="entry name" value="HIRA_B_motif"/>
</dbReference>
<dbReference type="STRING" id="645134.A0A0L0HGU7"/>
<feature type="compositionally biased region" description="Polar residues" evidence="12">
    <location>
        <begin position="525"/>
        <end position="535"/>
    </location>
</feature>
<dbReference type="GO" id="GO:0031491">
    <property type="term" value="F:nucleosome binding"/>
    <property type="evidence" value="ECO:0007669"/>
    <property type="project" value="TreeGrafter"/>
</dbReference>
<feature type="domain" description="Protein HIRA-like C-terminal" evidence="13">
    <location>
        <begin position="769"/>
        <end position="819"/>
    </location>
</feature>
<feature type="repeat" description="WD" evidence="10">
    <location>
        <begin position="173"/>
        <end position="206"/>
    </location>
</feature>
<evidence type="ECO:0000313" key="16">
    <source>
        <dbReference type="Proteomes" id="UP000053201"/>
    </source>
</evidence>
<evidence type="ECO:0000313" key="15">
    <source>
        <dbReference type="EMBL" id="KND00338.1"/>
    </source>
</evidence>
<proteinExistence type="inferred from homology"/>
<gene>
    <name evidence="15" type="ORF">SPPG_04660</name>
</gene>
<dbReference type="Pfam" id="PF07569">
    <property type="entry name" value="Hira"/>
    <property type="match status" value="2"/>
</dbReference>
<feature type="region of interest" description="Disordered" evidence="12">
    <location>
        <begin position="421"/>
        <end position="543"/>
    </location>
</feature>
<feature type="repeat" description="WD" evidence="10">
    <location>
        <begin position="14"/>
        <end position="47"/>
    </location>
</feature>
<evidence type="ECO:0000259" key="13">
    <source>
        <dbReference type="Pfam" id="PF07569"/>
    </source>
</evidence>
<keyword evidence="6 11" id="KW-0156">Chromatin regulator</keyword>
<dbReference type="EMBL" id="KQ257456">
    <property type="protein sequence ID" value="KND00338.1"/>
    <property type="molecule type" value="Genomic_DNA"/>
</dbReference>
<comment type="subcellular location">
    <subcellularLocation>
        <location evidence="2 11">Nucleus</location>
    </subcellularLocation>
</comment>
<keyword evidence="5 11" id="KW-0677">Repeat</keyword>
<evidence type="ECO:0000256" key="3">
    <source>
        <dbReference type="ARBA" id="ARBA00007306"/>
    </source>
</evidence>
<feature type="domain" description="Protein HIRA-like C-terminal" evidence="13">
    <location>
        <begin position="641"/>
        <end position="751"/>
    </location>
</feature>
<feature type="repeat" description="WD" evidence="10">
    <location>
        <begin position="68"/>
        <end position="100"/>
    </location>
</feature>
<dbReference type="eggNOG" id="KOG0973">
    <property type="taxonomic scope" value="Eukaryota"/>
</dbReference>
<dbReference type="Proteomes" id="UP000053201">
    <property type="component" value="Unassembled WGS sequence"/>
</dbReference>
<dbReference type="Gene3D" id="2.130.10.10">
    <property type="entry name" value="YVTN repeat-like/Quinoprotein amine dehydrogenase"/>
    <property type="match status" value="2"/>
</dbReference>
<dbReference type="PROSITE" id="PS50294">
    <property type="entry name" value="WD_REPEATS_REGION"/>
    <property type="match status" value="4"/>
</dbReference>
<protein>
    <recommendedName>
        <fullName evidence="11">Protein HIR</fullName>
    </recommendedName>
</protein>
<dbReference type="OrthoDB" id="1741719at2759"/>
<dbReference type="GeneID" id="27688097"/>
<evidence type="ECO:0000256" key="2">
    <source>
        <dbReference type="ARBA" id="ARBA00004123"/>
    </source>
</evidence>
<evidence type="ECO:0000256" key="7">
    <source>
        <dbReference type="ARBA" id="ARBA00023015"/>
    </source>
</evidence>
<sequence>MLVLSVPWISHTNDKRHKTPIYSLAVHPQGQKLATGGQDSKVKLWNLAAVYDETLENDRDTPKLLATLSAHSGTILCVRWANEHGQYLASGADDCKIVIWVQDKTSIFRNSTFGEPDSTRAVESWRAVKVLVGHESDVADLAWSPDNKYLASCGFETTVYIWDGQSFEKIMKLQAHTAFVKGITWDPVGKYLATQGDDKTTKIWRVADWAVEKEISEPYKAAASTTFFRRLSWSPEGNCIVTANGENGNIPVAPIIQRDGWSTDVNLVGHVAPIECAQFNPVLFEIPPSMRTEGQTDASNASAVCAIGSQDSTISFWWTATARAIAVGKSLFKHSVLDMSWTPDGQCLFACSYDGTVGVISFEADAFGTPLAAAEKERVLNTLGVKRKVVLESTEQLALEEQNRIENKKIQSTRIANLMEPTTASSGNVSSGLSSSPKLMTPVKPPSTPTPMNQKVTKTPDGRKRIQPTFLSSGLEPQVSSISQAVSTSSMDIDTDGPSDGVFISGGDGSGGIPTTIGKRRKISDSSTNGNGTLHSDSDATRGPPVEYVLPTIIEARRPVNLAVPKVQGKLVTQVPFGKEGDSLALECDNSRKTVKIVCTRGTEQLWADTLPKQVLLLGGSQSFIAAACIDGSLYAYSPAGRRLFPCIALEAAPSFMSCHGQYLMCLSAIGTVSVWNIVRQTIAIQSTSIVHLIRSDSHGASSEEESVDITIRNAFLRPEGIPVLTTSASCTYTYHPGMKVWMKIEDAEEPLVPNAMSGGRNSSREPFRIKTLSQMENQMASHLTLRSSNDYRNWLKRYARNLADEGASSKVKELCDDLLGPSTRPTVISSPSGPADEWDPMILGMPKRSLLAEIIPILGQNRSLQRTVLQYKETLDELYQKEHLNQVRI</sequence>
<feature type="compositionally biased region" description="Low complexity" evidence="12">
    <location>
        <begin position="425"/>
        <end position="436"/>
    </location>
</feature>
<name>A0A0L0HGU7_SPIPD</name>
<evidence type="ECO:0000256" key="5">
    <source>
        <dbReference type="ARBA" id="ARBA00022737"/>
    </source>
</evidence>
<keyword evidence="9 11" id="KW-0539">Nucleus</keyword>
<dbReference type="PANTHER" id="PTHR13831:SF0">
    <property type="entry name" value="PROTEIN HIRA"/>
    <property type="match status" value="1"/>
</dbReference>
<keyword evidence="11" id="KW-0678">Repressor</keyword>
<dbReference type="InterPro" id="IPR019775">
    <property type="entry name" value="WD40_repeat_CS"/>
</dbReference>
<comment type="similarity">
    <text evidence="3 11">Belongs to the WD repeat HIR1 family.</text>
</comment>
<dbReference type="Pfam" id="PF24105">
    <property type="entry name" value="Beta-prop_CAF1B_HIR1"/>
    <property type="match status" value="1"/>
</dbReference>
<keyword evidence="7 11" id="KW-0805">Transcription regulation</keyword>
<dbReference type="InParanoid" id="A0A0L0HGU7"/>
<evidence type="ECO:0000256" key="8">
    <source>
        <dbReference type="ARBA" id="ARBA00023163"/>
    </source>
</evidence>
<dbReference type="FunCoup" id="A0A0L0HGU7">
    <property type="interactions" value="380"/>
</dbReference>
<dbReference type="AlphaFoldDB" id="A0A0L0HGU7"/>
<dbReference type="GO" id="GO:0006351">
    <property type="term" value="P:DNA-templated transcription"/>
    <property type="evidence" value="ECO:0007669"/>
    <property type="project" value="InterPro"/>
</dbReference>
<evidence type="ECO:0000256" key="12">
    <source>
        <dbReference type="SAM" id="MobiDB-lite"/>
    </source>
</evidence>
<evidence type="ECO:0000256" key="6">
    <source>
        <dbReference type="ARBA" id="ARBA00022853"/>
    </source>
</evidence>
<dbReference type="GO" id="GO:0005634">
    <property type="term" value="C:nucleus"/>
    <property type="evidence" value="ECO:0007669"/>
    <property type="project" value="UniProtKB-SubCell"/>
</dbReference>
<dbReference type="GO" id="GO:0006338">
    <property type="term" value="P:chromatin remodeling"/>
    <property type="evidence" value="ECO:0007669"/>
    <property type="project" value="InterPro"/>
</dbReference>
<dbReference type="SUPFAM" id="SSF50978">
    <property type="entry name" value="WD40 repeat-like"/>
    <property type="match status" value="2"/>
</dbReference>